<sequence>MTDAATLTRSRTLKTATHNTHDRLDKAIMAGRPFENRERYGLFLAVQQPFHRDIDALYDDERLTALIPDLAERRRLAQIEQDMMDLGLTIPASDEAPRLSNQTDLPTALGWLYVAEGSNLGAAFLFKMALKLGLSDSLGARHLAGHPDGRANHWRQFTGALDGLDLTPEEEGRMIAGANAAFERVHGLVKDVFS</sequence>
<dbReference type="GO" id="GO:0004392">
    <property type="term" value="F:heme oxygenase (decyclizing) activity"/>
    <property type="evidence" value="ECO:0007669"/>
    <property type="project" value="InterPro"/>
</dbReference>
<name>A0AAJ5X2X2_9CAUL</name>
<dbReference type="Gene3D" id="1.20.910.10">
    <property type="entry name" value="Heme oxygenase-like"/>
    <property type="match status" value="1"/>
</dbReference>
<gene>
    <name evidence="1" type="ORF">P0Y50_00560</name>
</gene>
<proteinExistence type="predicted"/>
<organism evidence="1 2">
    <name type="scientific">Candidatus Brevundimonas colombiensis</name>
    <dbReference type="NCBI Taxonomy" id="3121376"/>
    <lineage>
        <taxon>Bacteria</taxon>
        <taxon>Pseudomonadati</taxon>
        <taxon>Pseudomonadota</taxon>
        <taxon>Alphaproteobacteria</taxon>
        <taxon>Caulobacterales</taxon>
        <taxon>Caulobacteraceae</taxon>
        <taxon>Brevundimonas</taxon>
    </lineage>
</organism>
<dbReference type="Pfam" id="PF01126">
    <property type="entry name" value="Heme_oxygenase"/>
    <property type="match status" value="1"/>
</dbReference>
<dbReference type="CDD" id="cd19166">
    <property type="entry name" value="HemeO-bac"/>
    <property type="match status" value="1"/>
</dbReference>
<dbReference type="InterPro" id="IPR016053">
    <property type="entry name" value="Haem_Oase-like"/>
</dbReference>
<dbReference type="InterPro" id="IPR016084">
    <property type="entry name" value="Haem_Oase-like_multi-hlx"/>
</dbReference>
<dbReference type="AlphaFoldDB" id="A0AAJ5X2X2"/>
<reference evidence="1" key="1">
    <citation type="submission" date="2023-03" db="EMBL/GenBank/DDBJ databases">
        <title>Andean soil-derived lignocellulolytic bacterial consortium as a source of novel taxa and putative plastic-active enzymes.</title>
        <authorList>
            <person name="Diaz-Garcia L."/>
            <person name="Chuvochina M."/>
            <person name="Feuerriegel G."/>
            <person name="Bunk B."/>
            <person name="Sproer C."/>
            <person name="Streit W.R."/>
            <person name="Rodriguez L.M."/>
            <person name="Overmann J."/>
            <person name="Jimenez D.J."/>
        </authorList>
    </citation>
    <scope>NUCLEOTIDE SEQUENCE</scope>
    <source>
        <strain evidence="1">MAG 833</strain>
    </source>
</reference>
<dbReference type="GO" id="GO:0006788">
    <property type="term" value="P:heme oxidation"/>
    <property type="evidence" value="ECO:0007669"/>
    <property type="project" value="InterPro"/>
</dbReference>
<evidence type="ECO:0000313" key="1">
    <source>
        <dbReference type="EMBL" id="WEK40127.1"/>
    </source>
</evidence>
<accession>A0AAJ5X2X2</accession>
<evidence type="ECO:0000313" key="2">
    <source>
        <dbReference type="Proteomes" id="UP001213664"/>
    </source>
</evidence>
<protein>
    <submittedName>
        <fullName evidence="1">Biliverdin-producing heme oxygenase</fullName>
    </submittedName>
</protein>
<dbReference type="EMBL" id="CP119326">
    <property type="protein sequence ID" value="WEK40127.1"/>
    <property type="molecule type" value="Genomic_DNA"/>
</dbReference>
<dbReference type="SUPFAM" id="SSF48613">
    <property type="entry name" value="Heme oxygenase-like"/>
    <property type="match status" value="1"/>
</dbReference>
<dbReference type="Proteomes" id="UP001213664">
    <property type="component" value="Chromosome"/>
</dbReference>